<dbReference type="Proteomes" id="UP000290289">
    <property type="component" value="Chromosome 1"/>
</dbReference>
<reference evidence="1 2" key="1">
    <citation type="submission" date="2018-10" db="EMBL/GenBank/DDBJ databases">
        <title>A high-quality apple genome assembly.</title>
        <authorList>
            <person name="Hu J."/>
        </authorList>
    </citation>
    <scope>NUCLEOTIDE SEQUENCE [LARGE SCALE GENOMIC DNA]</scope>
    <source>
        <strain evidence="2">cv. HFTH1</strain>
        <tissue evidence="1">Young leaf</tissue>
    </source>
</reference>
<evidence type="ECO:0000313" key="1">
    <source>
        <dbReference type="EMBL" id="RXI07918.1"/>
    </source>
</evidence>
<comment type="caution">
    <text evidence="1">The sequence shown here is derived from an EMBL/GenBank/DDBJ whole genome shotgun (WGS) entry which is preliminary data.</text>
</comment>
<dbReference type="AlphaFoldDB" id="A0A498KJL2"/>
<gene>
    <name evidence="1" type="ORF">DVH24_014484</name>
</gene>
<evidence type="ECO:0000313" key="2">
    <source>
        <dbReference type="Proteomes" id="UP000290289"/>
    </source>
</evidence>
<sequence>MAPKAARTQSPCETGEGISTMRRLFNGFHYPQAGLHTELFFEEGGVHSLGLAWTFQVPIAV</sequence>
<keyword evidence="2" id="KW-1185">Reference proteome</keyword>
<accession>A0A498KJL2</accession>
<name>A0A498KJL2_MALDO</name>
<protein>
    <submittedName>
        <fullName evidence="1">Uncharacterized protein</fullName>
    </submittedName>
</protein>
<dbReference type="EMBL" id="RDQH01000327">
    <property type="protein sequence ID" value="RXI07918.1"/>
    <property type="molecule type" value="Genomic_DNA"/>
</dbReference>
<organism evidence="1 2">
    <name type="scientific">Malus domestica</name>
    <name type="common">Apple</name>
    <name type="synonym">Pyrus malus</name>
    <dbReference type="NCBI Taxonomy" id="3750"/>
    <lineage>
        <taxon>Eukaryota</taxon>
        <taxon>Viridiplantae</taxon>
        <taxon>Streptophyta</taxon>
        <taxon>Embryophyta</taxon>
        <taxon>Tracheophyta</taxon>
        <taxon>Spermatophyta</taxon>
        <taxon>Magnoliopsida</taxon>
        <taxon>eudicotyledons</taxon>
        <taxon>Gunneridae</taxon>
        <taxon>Pentapetalae</taxon>
        <taxon>rosids</taxon>
        <taxon>fabids</taxon>
        <taxon>Rosales</taxon>
        <taxon>Rosaceae</taxon>
        <taxon>Amygdaloideae</taxon>
        <taxon>Maleae</taxon>
        <taxon>Malus</taxon>
    </lineage>
</organism>
<proteinExistence type="predicted"/>